<evidence type="ECO:0000259" key="8">
    <source>
        <dbReference type="Pfam" id="PF00814"/>
    </source>
</evidence>
<dbReference type="Pfam" id="PF00814">
    <property type="entry name" value="TsaD"/>
    <property type="match status" value="1"/>
</dbReference>
<feature type="domain" description="Gcp-like" evidence="8">
    <location>
        <begin position="51"/>
        <end position="309"/>
    </location>
</feature>
<dbReference type="SUPFAM" id="SSF53067">
    <property type="entry name" value="Actin-like ATPase domain"/>
    <property type="match status" value="1"/>
</dbReference>
<evidence type="ECO:0000256" key="3">
    <source>
        <dbReference type="ARBA" id="ARBA00022694"/>
    </source>
</evidence>
<keyword evidence="4" id="KW-0479">Metal-binding</keyword>
<dbReference type="AlphaFoldDB" id="A0A1G9KYG0"/>
<keyword evidence="6" id="KW-0012">Acyltransferase</keyword>
<dbReference type="PANTHER" id="PTHR11735:SF6">
    <property type="entry name" value="TRNA N6-ADENOSINE THREONYLCARBAMOYLTRANSFERASE, MITOCHONDRIAL"/>
    <property type="match status" value="1"/>
</dbReference>
<dbReference type="STRING" id="146817.SAMN04488502_101162"/>
<protein>
    <recommendedName>
        <fullName evidence="1">N(6)-L-threonylcarbamoyladenine synthase</fullName>
        <ecNumber evidence="1">2.3.1.234</ecNumber>
    </recommendedName>
</protein>
<keyword evidence="10" id="KW-1185">Reference proteome</keyword>
<dbReference type="GO" id="GO:0061711">
    <property type="term" value="F:tRNA N(6)-L-threonylcarbamoyladenine synthase activity"/>
    <property type="evidence" value="ECO:0007669"/>
    <property type="project" value="UniProtKB-EC"/>
</dbReference>
<dbReference type="InterPro" id="IPR017861">
    <property type="entry name" value="KAE1/TsaD"/>
</dbReference>
<dbReference type="InterPro" id="IPR000905">
    <property type="entry name" value="Gcp-like_dom"/>
</dbReference>
<evidence type="ECO:0000256" key="5">
    <source>
        <dbReference type="ARBA" id="ARBA00023004"/>
    </source>
</evidence>
<name>A0A1G9KYG0_9FIRM</name>
<dbReference type="GO" id="GO:0046872">
    <property type="term" value="F:metal ion binding"/>
    <property type="evidence" value="ECO:0007669"/>
    <property type="project" value="UniProtKB-KW"/>
</dbReference>
<dbReference type="PANTHER" id="PTHR11735">
    <property type="entry name" value="TRNA N6-ADENOSINE THREONYLCARBAMOYLTRANSFERASE"/>
    <property type="match status" value="1"/>
</dbReference>
<evidence type="ECO:0000256" key="7">
    <source>
        <dbReference type="ARBA" id="ARBA00048117"/>
    </source>
</evidence>
<organism evidence="9 10">
    <name type="scientific">Dendrosporobacter quercicolus</name>
    <dbReference type="NCBI Taxonomy" id="146817"/>
    <lineage>
        <taxon>Bacteria</taxon>
        <taxon>Bacillati</taxon>
        <taxon>Bacillota</taxon>
        <taxon>Negativicutes</taxon>
        <taxon>Selenomonadales</taxon>
        <taxon>Sporomusaceae</taxon>
        <taxon>Dendrosporobacter</taxon>
    </lineage>
</organism>
<evidence type="ECO:0000256" key="1">
    <source>
        <dbReference type="ARBA" id="ARBA00012156"/>
    </source>
</evidence>
<keyword evidence="2" id="KW-0808">Transferase</keyword>
<sequence length="319" mass="33510">MMKCFLGIDTSCYTTSLAVLDDTGRLIADKRRLLAVKSGAKGLAQSEMVFQHTRNLPVLFEELSAKMNSPLKPAAIGVSAWPRALPDSYMPAFVAGEGCARVLAAVQGVQLWRLSHQEGHILAGVWSAGGPDTEQFLAVHASGGTTEIVLVTGPDRQAGRITLLGGSNDLQAGQFVDRIGVALQLPFPAGRHLEQLARGYHAAAAPVPVAADGLQVSFSGPASHCLRLLDKGADPPAVAAGVELCIAGTLSQMVIAAMRQTGVLEVLLVGGVMSNLFIRETIVGKLRDFSGQVKVYLPEPAYSPDNAVGAAFFALQQST</sequence>
<reference evidence="9 10" key="1">
    <citation type="submission" date="2016-10" db="EMBL/GenBank/DDBJ databases">
        <authorList>
            <person name="de Groot N.N."/>
        </authorList>
    </citation>
    <scope>NUCLEOTIDE SEQUENCE [LARGE SCALE GENOMIC DNA]</scope>
    <source>
        <strain evidence="9 10">DSM 1736</strain>
    </source>
</reference>
<dbReference type="Gene3D" id="3.30.420.40">
    <property type="match status" value="2"/>
</dbReference>
<evidence type="ECO:0000256" key="6">
    <source>
        <dbReference type="ARBA" id="ARBA00023315"/>
    </source>
</evidence>
<dbReference type="Proteomes" id="UP000214880">
    <property type="component" value="Unassembled WGS sequence"/>
</dbReference>
<evidence type="ECO:0000313" key="10">
    <source>
        <dbReference type="Proteomes" id="UP000214880"/>
    </source>
</evidence>
<comment type="catalytic activity">
    <reaction evidence="7">
        <text>L-threonylcarbamoyladenylate + adenosine(37) in tRNA = N(6)-L-threonylcarbamoyladenosine(37) in tRNA + AMP + H(+)</text>
        <dbReference type="Rhea" id="RHEA:37059"/>
        <dbReference type="Rhea" id="RHEA-COMP:10162"/>
        <dbReference type="Rhea" id="RHEA-COMP:10163"/>
        <dbReference type="ChEBI" id="CHEBI:15378"/>
        <dbReference type="ChEBI" id="CHEBI:73682"/>
        <dbReference type="ChEBI" id="CHEBI:74411"/>
        <dbReference type="ChEBI" id="CHEBI:74418"/>
        <dbReference type="ChEBI" id="CHEBI:456215"/>
        <dbReference type="EC" id="2.3.1.234"/>
    </reaction>
</comment>
<evidence type="ECO:0000256" key="4">
    <source>
        <dbReference type="ARBA" id="ARBA00022723"/>
    </source>
</evidence>
<dbReference type="PRINTS" id="PR00789">
    <property type="entry name" value="OSIALOPTASE"/>
</dbReference>
<proteinExistence type="predicted"/>
<dbReference type="EMBL" id="FNHB01000001">
    <property type="protein sequence ID" value="SDL54507.1"/>
    <property type="molecule type" value="Genomic_DNA"/>
</dbReference>
<dbReference type="InterPro" id="IPR043129">
    <property type="entry name" value="ATPase_NBD"/>
</dbReference>
<keyword evidence="5" id="KW-0408">Iron</keyword>
<evidence type="ECO:0000313" key="9">
    <source>
        <dbReference type="EMBL" id="SDL54507.1"/>
    </source>
</evidence>
<gene>
    <name evidence="9" type="ORF">SAMN04488502_101162</name>
</gene>
<dbReference type="RefSeq" id="WP_245697974.1">
    <property type="nucleotide sequence ID" value="NZ_FNHB01000001.1"/>
</dbReference>
<dbReference type="GO" id="GO:0008033">
    <property type="term" value="P:tRNA processing"/>
    <property type="evidence" value="ECO:0007669"/>
    <property type="project" value="UniProtKB-KW"/>
</dbReference>
<accession>A0A1G9KYG0</accession>
<dbReference type="EC" id="2.3.1.234" evidence="1"/>
<evidence type="ECO:0000256" key="2">
    <source>
        <dbReference type="ARBA" id="ARBA00022679"/>
    </source>
</evidence>
<keyword evidence="3" id="KW-0819">tRNA processing</keyword>